<evidence type="ECO:0000256" key="1">
    <source>
        <dbReference type="SAM" id="Phobius"/>
    </source>
</evidence>
<sequence>MTTFVRFLVNFSFLDMFLYLSCFKTFIVGVVQPINKFRIASWLK</sequence>
<evidence type="ECO:0000313" key="2">
    <source>
        <dbReference type="EMBL" id="MBX63164.1"/>
    </source>
</evidence>
<proteinExistence type="predicted"/>
<keyword evidence="1" id="KW-0812">Transmembrane</keyword>
<keyword evidence="1" id="KW-1133">Transmembrane helix</keyword>
<reference evidence="2" key="1">
    <citation type="submission" date="2018-02" db="EMBL/GenBank/DDBJ databases">
        <title>Rhizophora mucronata_Transcriptome.</title>
        <authorList>
            <person name="Meera S.P."/>
            <person name="Sreeshan A."/>
            <person name="Augustine A."/>
        </authorList>
    </citation>
    <scope>NUCLEOTIDE SEQUENCE</scope>
    <source>
        <tissue evidence="2">Leaf</tissue>
    </source>
</reference>
<feature type="transmembrane region" description="Helical" evidence="1">
    <location>
        <begin position="16"/>
        <end position="34"/>
    </location>
</feature>
<dbReference type="EMBL" id="GGEC01082680">
    <property type="protein sequence ID" value="MBX63164.1"/>
    <property type="molecule type" value="Transcribed_RNA"/>
</dbReference>
<accession>A0A2P2Q892</accession>
<organism evidence="2">
    <name type="scientific">Rhizophora mucronata</name>
    <name type="common">Asiatic mangrove</name>
    <dbReference type="NCBI Taxonomy" id="61149"/>
    <lineage>
        <taxon>Eukaryota</taxon>
        <taxon>Viridiplantae</taxon>
        <taxon>Streptophyta</taxon>
        <taxon>Embryophyta</taxon>
        <taxon>Tracheophyta</taxon>
        <taxon>Spermatophyta</taxon>
        <taxon>Magnoliopsida</taxon>
        <taxon>eudicotyledons</taxon>
        <taxon>Gunneridae</taxon>
        <taxon>Pentapetalae</taxon>
        <taxon>rosids</taxon>
        <taxon>fabids</taxon>
        <taxon>Malpighiales</taxon>
        <taxon>Rhizophoraceae</taxon>
        <taxon>Rhizophora</taxon>
    </lineage>
</organism>
<protein>
    <submittedName>
        <fullName evidence="2">Uncharacterized protein</fullName>
    </submittedName>
</protein>
<dbReference type="AlphaFoldDB" id="A0A2P2Q892"/>
<keyword evidence="1" id="KW-0472">Membrane</keyword>
<name>A0A2P2Q892_RHIMU</name>